<dbReference type="VEuPathDB" id="TriTrypDB:C4B63_89g46"/>
<dbReference type="VEuPathDB" id="TriTrypDB:BCY84_22389"/>
<dbReference type="VEuPathDB" id="TriTrypDB:TCDM_05875"/>
<evidence type="ECO:0008006" key="4">
    <source>
        <dbReference type="Google" id="ProtNLM"/>
    </source>
</evidence>
<name>A0A2V2W0D2_TRYCR</name>
<dbReference type="VEuPathDB" id="TriTrypDB:Tc_MARK_5745"/>
<reference evidence="2 3" key="1">
    <citation type="journal article" date="2018" name="Microb. Genom.">
        <title>Expanding an expanded genome: long-read sequencing of Trypanosoma cruzi.</title>
        <authorList>
            <person name="Berna L."/>
            <person name="Rodriguez M."/>
            <person name="Chiribao M.L."/>
            <person name="Parodi-Talice A."/>
            <person name="Pita S."/>
            <person name="Rijo G."/>
            <person name="Alvarez-Valin F."/>
            <person name="Robello C."/>
        </authorList>
    </citation>
    <scope>NUCLEOTIDE SEQUENCE [LARGE SCALE GENOMIC DNA]</scope>
    <source>
        <strain evidence="2 3">TCC</strain>
    </source>
</reference>
<evidence type="ECO:0000256" key="1">
    <source>
        <dbReference type="SAM" id="Coils"/>
    </source>
</evidence>
<dbReference type="Proteomes" id="UP000246078">
    <property type="component" value="Unassembled WGS sequence"/>
</dbReference>
<evidence type="ECO:0000313" key="3">
    <source>
        <dbReference type="Proteomes" id="UP000246078"/>
    </source>
</evidence>
<dbReference type="AlphaFoldDB" id="A0A2V2W0D2"/>
<feature type="coiled-coil region" evidence="1">
    <location>
        <begin position="248"/>
        <end position="285"/>
    </location>
</feature>
<keyword evidence="1" id="KW-0175">Coiled coil</keyword>
<dbReference type="VEuPathDB" id="TriTrypDB:TcBrA4_0068390"/>
<dbReference type="VEuPathDB" id="TriTrypDB:TcCLB.509429.130"/>
<dbReference type="VEuPathDB" id="TriTrypDB:ECC02_002381"/>
<comment type="caution">
    <text evidence="2">The sequence shown here is derived from an EMBL/GenBank/DDBJ whole genome shotgun (WGS) entry which is preliminary data.</text>
</comment>
<organism evidence="2 3">
    <name type="scientific">Trypanosoma cruzi</name>
    <dbReference type="NCBI Taxonomy" id="5693"/>
    <lineage>
        <taxon>Eukaryota</taxon>
        <taxon>Discoba</taxon>
        <taxon>Euglenozoa</taxon>
        <taxon>Kinetoplastea</taxon>
        <taxon>Metakinetoplastina</taxon>
        <taxon>Trypanosomatida</taxon>
        <taxon>Trypanosomatidae</taxon>
        <taxon>Trypanosoma</taxon>
        <taxon>Schizotrypanum</taxon>
    </lineage>
</organism>
<dbReference type="VEuPathDB" id="TriTrypDB:TCSYLVIO_006997"/>
<dbReference type="VEuPathDB" id="TriTrypDB:TcG_06100"/>
<dbReference type="VEuPathDB" id="TriTrypDB:C3747_202g21"/>
<dbReference type="EMBL" id="PRFC01000202">
    <property type="protein sequence ID" value="PWV00939.1"/>
    <property type="molecule type" value="Genomic_DNA"/>
</dbReference>
<gene>
    <name evidence="2" type="ORF">C3747_202g21</name>
</gene>
<accession>A0A2V2W0D2</accession>
<protein>
    <recommendedName>
        <fullName evidence="4">Trichohyalin-plectin-homology domain-containing protein</fullName>
    </recommendedName>
</protein>
<feature type="coiled-coil region" evidence="1">
    <location>
        <begin position="446"/>
        <end position="506"/>
    </location>
</feature>
<feature type="coiled-coil region" evidence="1">
    <location>
        <begin position="138"/>
        <end position="182"/>
    </location>
</feature>
<evidence type="ECO:0000313" key="2">
    <source>
        <dbReference type="EMBL" id="PWV00939.1"/>
    </source>
</evidence>
<sequence>MSQHEFSLLSHLGVSVPEVPSQTVQTNNRREGNYRVLAPCMRPPVKGAIAAQVISPRRVPRVPLADYTGEVVVVKGKGGRPNTEYLIYNARVPCIRAVNLQLMKERRRQREEEAVSRISPDTFFIQTSEREDLARRRLLEHLQNINREQAQRKVEEKERERQRRLEVEVAELKAVKEAAVNEAAALLIKKQAARQAMQRELLDAMERKRQEAADVNNHVALECAAFPWDNAPPNEAKRREICLSLLDANRKLAEDKKMERQARKIEERAREAAALEVVRAEVEREDRRALEKKRYLCEERQRSGMGTFVKAAPVVLETSDLGSEWFLRTTREDAGARRERQRELMEANKRMAEETKRRRAEEVERRIQQEREVLREAERAYTQRMECDWAEKRRQQDELEKEARKTAVERHEKKRISTEDDLCLSLFQDNCRKAEKEKQRREQLYCEELKREVDMARESRREEKEREAMQEKKYLEMQEIEAKRALERERAKALEKREAYRKALEEQIQSRKTKPACQAPVTRHGSVLKVLYRCPVTGDLLPPDQFGIFFCPTASIWVDLVAGKIHFIE</sequence>
<proteinExistence type="predicted"/>
<dbReference type="VEuPathDB" id="TriTrypDB:TcCL_NonESM02593"/>
<dbReference type="VEuPathDB" id="TriTrypDB:TcCLB.507603.60"/>
<feature type="coiled-coil region" evidence="1">
    <location>
        <begin position="337"/>
        <end position="380"/>
    </location>
</feature>